<feature type="compositionally biased region" description="Basic and acidic residues" evidence="1">
    <location>
        <begin position="64"/>
        <end position="83"/>
    </location>
</feature>
<proteinExistence type="predicted"/>
<accession>A0ABQ1Y3Z9</accession>
<comment type="caution">
    <text evidence="2">The sequence shown here is derived from an EMBL/GenBank/DDBJ whole genome shotgun (WGS) entry which is preliminary data.</text>
</comment>
<feature type="region of interest" description="Disordered" evidence="1">
    <location>
        <begin position="16"/>
        <end position="83"/>
    </location>
</feature>
<sequence>MHQTVWGRVVIDPLAGSGIFDSRDQQDREEGKNQTGNRGQVQSHYASRVIGAPICFPAPKGRQRKDETTQDEEYEHRLSAGPK</sequence>
<feature type="compositionally biased region" description="Basic and acidic residues" evidence="1">
    <location>
        <begin position="21"/>
        <end position="32"/>
    </location>
</feature>
<dbReference type="EMBL" id="BMKU01000022">
    <property type="protein sequence ID" value="GGH10847.1"/>
    <property type="molecule type" value="Genomic_DNA"/>
</dbReference>
<dbReference type="Proteomes" id="UP000596938">
    <property type="component" value="Unassembled WGS sequence"/>
</dbReference>
<keyword evidence="3" id="KW-1185">Reference proteome</keyword>
<evidence type="ECO:0000313" key="2">
    <source>
        <dbReference type="EMBL" id="GGH10847.1"/>
    </source>
</evidence>
<evidence type="ECO:0000313" key="3">
    <source>
        <dbReference type="Proteomes" id="UP000596938"/>
    </source>
</evidence>
<name>A0ABQ1Y3Z9_9MICC</name>
<gene>
    <name evidence="2" type="ORF">GCM10011577_39800</name>
</gene>
<evidence type="ECO:0000256" key="1">
    <source>
        <dbReference type="SAM" id="MobiDB-lite"/>
    </source>
</evidence>
<protein>
    <submittedName>
        <fullName evidence="2">Uncharacterized protein</fullName>
    </submittedName>
</protein>
<organism evidence="2 3">
    <name type="scientific">Pseudarthrobacter polychromogenes</name>
    <dbReference type="NCBI Taxonomy" id="1676"/>
    <lineage>
        <taxon>Bacteria</taxon>
        <taxon>Bacillati</taxon>
        <taxon>Actinomycetota</taxon>
        <taxon>Actinomycetes</taxon>
        <taxon>Micrococcales</taxon>
        <taxon>Micrococcaceae</taxon>
        <taxon>Pseudarthrobacter</taxon>
    </lineage>
</organism>
<feature type="compositionally biased region" description="Polar residues" evidence="1">
    <location>
        <begin position="33"/>
        <end position="45"/>
    </location>
</feature>
<reference evidence="3" key="1">
    <citation type="journal article" date="2019" name="Int. J. Syst. Evol. Microbiol.">
        <title>The Global Catalogue of Microorganisms (GCM) 10K type strain sequencing project: providing services to taxonomists for standard genome sequencing and annotation.</title>
        <authorList>
            <consortium name="The Broad Institute Genomics Platform"/>
            <consortium name="The Broad Institute Genome Sequencing Center for Infectious Disease"/>
            <person name="Wu L."/>
            <person name="Ma J."/>
        </authorList>
    </citation>
    <scope>NUCLEOTIDE SEQUENCE [LARGE SCALE GENOMIC DNA]</scope>
    <source>
        <strain evidence="3">CGMCC 1.1927</strain>
    </source>
</reference>